<evidence type="ECO:0000313" key="2">
    <source>
        <dbReference type="Proteomes" id="UP001283361"/>
    </source>
</evidence>
<name>A0AAE1EBH4_9GAST</name>
<keyword evidence="2" id="KW-1185">Reference proteome</keyword>
<protein>
    <submittedName>
        <fullName evidence="1">Uncharacterized protein</fullName>
    </submittedName>
</protein>
<dbReference type="AlphaFoldDB" id="A0AAE1EBH4"/>
<accession>A0AAE1EBH4</accession>
<comment type="caution">
    <text evidence="1">The sequence shown here is derived from an EMBL/GenBank/DDBJ whole genome shotgun (WGS) entry which is preliminary data.</text>
</comment>
<sequence>MFGLRDWNPHQTATHFAGRALRFETQALPAVWNEFTQLIPAPVWTRYSRTKQSNGNRLLCPCKAYAPTFSSLVILFYWRLNTADGPSGQADLSLGRRLGSICVDLNLKGRKEAKQTFLITRMCTVKLKLSILGSLENNQGPSRVGRRVGETRTLLPYLWDVFSAPGRLASLEYLCLPPSLWPSLYLVSSLIARVVVREGCRDHRSQNMSFRIRLLLEIRKTLKINSNLEAPGVISLSSLVRIRAE</sequence>
<proteinExistence type="predicted"/>
<dbReference type="EMBL" id="JAWDGP010000304">
    <property type="protein sequence ID" value="KAK3801524.1"/>
    <property type="molecule type" value="Genomic_DNA"/>
</dbReference>
<reference evidence="1" key="1">
    <citation type="journal article" date="2023" name="G3 (Bethesda)">
        <title>A reference genome for the long-term kleptoplast-retaining sea slug Elysia crispata morphotype clarki.</title>
        <authorList>
            <person name="Eastman K.E."/>
            <person name="Pendleton A.L."/>
            <person name="Shaikh M.A."/>
            <person name="Suttiyut T."/>
            <person name="Ogas R."/>
            <person name="Tomko P."/>
            <person name="Gavelis G."/>
            <person name="Widhalm J.R."/>
            <person name="Wisecaver J.H."/>
        </authorList>
    </citation>
    <scope>NUCLEOTIDE SEQUENCE</scope>
    <source>
        <strain evidence="1">ECLA1</strain>
    </source>
</reference>
<dbReference type="Proteomes" id="UP001283361">
    <property type="component" value="Unassembled WGS sequence"/>
</dbReference>
<gene>
    <name evidence="1" type="ORF">RRG08_066714</name>
</gene>
<evidence type="ECO:0000313" key="1">
    <source>
        <dbReference type="EMBL" id="KAK3801524.1"/>
    </source>
</evidence>
<organism evidence="1 2">
    <name type="scientific">Elysia crispata</name>
    <name type="common">lettuce slug</name>
    <dbReference type="NCBI Taxonomy" id="231223"/>
    <lineage>
        <taxon>Eukaryota</taxon>
        <taxon>Metazoa</taxon>
        <taxon>Spiralia</taxon>
        <taxon>Lophotrochozoa</taxon>
        <taxon>Mollusca</taxon>
        <taxon>Gastropoda</taxon>
        <taxon>Heterobranchia</taxon>
        <taxon>Euthyneura</taxon>
        <taxon>Panpulmonata</taxon>
        <taxon>Sacoglossa</taxon>
        <taxon>Placobranchoidea</taxon>
        <taxon>Plakobranchidae</taxon>
        <taxon>Elysia</taxon>
    </lineage>
</organism>